<sequence length="73" mass="7930">MGAQERRKPLAIRVESLPRGPSKVAPRKKTGAAMKNRRPCGLANPSRGQSIKEPVTKGPVSEPTERAVRTSVR</sequence>
<dbReference type="Proteomes" id="UP000316304">
    <property type="component" value="Unassembled WGS sequence"/>
</dbReference>
<feature type="region of interest" description="Disordered" evidence="1">
    <location>
        <begin position="17"/>
        <end position="73"/>
    </location>
</feature>
<comment type="caution">
    <text evidence="2">The sequence shown here is derived from an EMBL/GenBank/DDBJ whole genome shotgun (WGS) entry which is preliminary data.</text>
</comment>
<evidence type="ECO:0000313" key="2">
    <source>
        <dbReference type="EMBL" id="TWU24189.1"/>
    </source>
</evidence>
<organism evidence="2 3">
    <name type="scientific">Novipirellula galeiformis</name>
    <dbReference type="NCBI Taxonomy" id="2528004"/>
    <lineage>
        <taxon>Bacteria</taxon>
        <taxon>Pseudomonadati</taxon>
        <taxon>Planctomycetota</taxon>
        <taxon>Planctomycetia</taxon>
        <taxon>Pirellulales</taxon>
        <taxon>Pirellulaceae</taxon>
        <taxon>Novipirellula</taxon>
    </lineage>
</organism>
<evidence type="ECO:0000256" key="1">
    <source>
        <dbReference type="SAM" id="MobiDB-lite"/>
    </source>
</evidence>
<evidence type="ECO:0000313" key="3">
    <source>
        <dbReference type="Proteomes" id="UP000316304"/>
    </source>
</evidence>
<dbReference type="EMBL" id="SJPT01000003">
    <property type="protein sequence ID" value="TWU24189.1"/>
    <property type="molecule type" value="Genomic_DNA"/>
</dbReference>
<keyword evidence="3" id="KW-1185">Reference proteome</keyword>
<feature type="compositionally biased region" description="Basic and acidic residues" evidence="1">
    <location>
        <begin position="63"/>
        <end position="73"/>
    </location>
</feature>
<protein>
    <submittedName>
        <fullName evidence="2">Uncharacterized protein</fullName>
    </submittedName>
</protein>
<accession>A0A5C6CN19</accession>
<reference evidence="2 3" key="1">
    <citation type="submission" date="2019-02" db="EMBL/GenBank/DDBJ databases">
        <title>Deep-cultivation of Planctomycetes and their phenomic and genomic characterization uncovers novel biology.</title>
        <authorList>
            <person name="Wiegand S."/>
            <person name="Jogler M."/>
            <person name="Boedeker C."/>
            <person name="Pinto D."/>
            <person name="Vollmers J."/>
            <person name="Rivas-Marin E."/>
            <person name="Kohn T."/>
            <person name="Peeters S.H."/>
            <person name="Heuer A."/>
            <person name="Rast P."/>
            <person name="Oberbeckmann S."/>
            <person name="Bunk B."/>
            <person name="Jeske O."/>
            <person name="Meyerdierks A."/>
            <person name="Storesund J.E."/>
            <person name="Kallscheuer N."/>
            <person name="Luecker S."/>
            <person name="Lage O.M."/>
            <person name="Pohl T."/>
            <person name="Merkel B.J."/>
            <person name="Hornburger P."/>
            <person name="Mueller R.-W."/>
            <person name="Bruemmer F."/>
            <person name="Labrenz M."/>
            <person name="Spormann A.M."/>
            <person name="Op Den Camp H."/>
            <person name="Overmann J."/>
            <person name="Amann R."/>
            <person name="Jetten M.S.M."/>
            <person name="Mascher T."/>
            <person name="Medema M.H."/>
            <person name="Devos D.P."/>
            <person name="Kaster A.-K."/>
            <person name="Ovreas L."/>
            <person name="Rohde M."/>
            <person name="Galperin M.Y."/>
            <person name="Jogler C."/>
        </authorList>
    </citation>
    <scope>NUCLEOTIDE SEQUENCE [LARGE SCALE GENOMIC DNA]</scope>
    <source>
        <strain evidence="2 3">Pla52o</strain>
    </source>
</reference>
<proteinExistence type="predicted"/>
<dbReference type="AlphaFoldDB" id="A0A5C6CN19"/>
<feature type="compositionally biased region" description="Basic residues" evidence="1">
    <location>
        <begin position="25"/>
        <end position="38"/>
    </location>
</feature>
<gene>
    <name evidence="2" type="ORF">Pla52o_21130</name>
</gene>
<name>A0A5C6CN19_9BACT</name>